<dbReference type="EMBL" id="CP011213">
    <property type="protein sequence ID" value="AKM82566.1"/>
    <property type="molecule type" value="Genomic_DNA"/>
</dbReference>
<accession>A0A0G4B3N7</accession>
<dbReference type="STRING" id="1618337.UT28_C0001G0786"/>
<dbReference type="InterPro" id="IPR027417">
    <property type="entry name" value="P-loop_NTPase"/>
</dbReference>
<dbReference type="PANTHER" id="PTHR41930">
    <property type="entry name" value="UPF0200 PROTEIN MJ1399"/>
    <property type="match status" value="1"/>
</dbReference>
<proteinExistence type="predicted"/>
<evidence type="ECO:0000313" key="2">
    <source>
        <dbReference type="Proteomes" id="UP000035648"/>
    </source>
</evidence>
<sequence length="184" mass="21167">MILGISGTFGGGKDTIAEYLIEKDFQHISCSDILREEARRRGLTVERENLRILGNEFLKKIGPGALAKKAVKEKTKKNLALSSVRQPGEVDYLHTIEDFKLIFVDAPIELRFERMKKRSENDPEKIEEQQMSLEDLKHREDLEMSGKSSQVLSYCKENADYLIDNSKTKEDLYKTIDKIITENK</sequence>
<evidence type="ECO:0008006" key="3">
    <source>
        <dbReference type="Google" id="ProtNLM"/>
    </source>
</evidence>
<dbReference type="SUPFAM" id="SSF52540">
    <property type="entry name" value="P-loop containing nucleoside triphosphate hydrolases"/>
    <property type="match status" value="1"/>
</dbReference>
<dbReference type="Proteomes" id="UP000035648">
    <property type="component" value="Chromosome"/>
</dbReference>
<dbReference type="Pfam" id="PF13207">
    <property type="entry name" value="AAA_17"/>
    <property type="match status" value="1"/>
</dbReference>
<dbReference type="KEGG" id="bbgw:UT28_C0001G0786"/>
<dbReference type="AlphaFoldDB" id="A0A0G4B3N7"/>
<dbReference type="PANTHER" id="PTHR41930:SF1">
    <property type="entry name" value="DEPHOSPHO-COA KINASE"/>
    <property type="match status" value="1"/>
</dbReference>
<reference evidence="1 2" key="1">
    <citation type="journal article" date="2015" name="Nature">
        <title>rRNA introns, odd ribosomes, and small enigmatic genomes across a large radiation of phyla.</title>
        <authorList>
            <person name="Brown C.T."/>
            <person name="Hug L.A."/>
            <person name="Thomas B.C."/>
            <person name="Sharon I."/>
            <person name="Castelle C.J."/>
            <person name="Singh A."/>
            <person name="Wilkins M.J."/>
            <person name="Williams K.H."/>
            <person name="Banfield J.F."/>
        </authorList>
    </citation>
    <scope>NUCLEOTIDE SEQUENCE [LARGE SCALE GENOMIC DNA]</scope>
</reference>
<organism evidence="1 2">
    <name type="scientific">Berkelbacteria bacterium GW2011_GWE1_39_12</name>
    <dbReference type="NCBI Taxonomy" id="1618337"/>
    <lineage>
        <taxon>Bacteria</taxon>
        <taxon>Candidatus Berkelbacteria</taxon>
    </lineage>
</organism>
<protein>
    <recommendedName>
        <fullName evidence="3">Dephospho-CoA kinase</fullName>
    </recommendedName>
</protein>
<dbReference type="Gene3D" id="3.40.50.300">
    <property type="entry name" value="P-loop containing nucleotide triphosphate hydrolases"/>
    <property type="match status" value="1"/>
</dbReference>
<gene>
    <name evidence="1" type="ORF">UT28_C0001G0786</name>
</gene>
<evidence type="ECO:0000313" key="1">
    <source>
        <dbReference type="EMBL" id="AKM82566.1"/>
    </source>
</evidence>
<name>A0A0G4B3N7_9BACT</name>